<dbReference type="InterPro" id="IPR052157">
    <property type="entry name" value="BCAA_transport_permease"/>
</dbReference>
<comment type="similarity">
    <text evidence="9">Belongs to the binding-protein-dependent transport system permease family. LivHM subfamily.</text>
</comment>
<evidence type="ECO:0000313" key="12">
    <source>
        <dbReference type="Proteomes" id="UP000199473"/>
    </source>
</evidence>
<evidence type="ECO:0000256" key="5">
    <source>
        <dbReference type="ARBA" id="ARBA00022692"/>
    </source>
</evidence>
<evidence type="ECO:0000256" key="4">
    <source>
        <dbReference type="ARBA" id="ARBA00022519"/>
    </source>
</evidence>
<feature type="transmembrane region" description="Helical" evidence="10">
    <location>
        <begin position="179"/>
        <end position="204"/>
    </location>
</feature>
<comment type="subcellular location">
    <subcellularLocation>
        <location evidence="1">Cell membrane</location>
        <topology evidence="1">Multi-pass membrane protein</topology>
    </subcellularLocation>
</comment>
<feature type="transmembrane region" description="Helical" evidence="10">
    <location>
        <begin position="271"/>
        <end position="295"/>
    </location>
</feature>
<feature type="transmembrane region" description="Helical" evidence="10">
    <location>
        <begin position="101"/>
        <end position="119"/>
    </location>
</feature>
<dbReference type="GO" id="GO:0015808">
    <property type="term" value="P:L-alanine transport"/>
    <property type="evidence" value="ECO:0007669"/>
    <property type="project" value="TreeGrafter"/>
</dbReference>
<protein>
    <submittedName>
        <fullName evidence="11">Branched-chain amino acid transport system permease protein</fullName>
    </submittedName>
</protein>
<evidence type="ECO:0000256" key="7">
    <source>
        <dbReference type="ARBA" id="ARBA00022989"/>
    </source>
</evidence>
<dbReference type="Proteomes" id="UP000199473">
    <property type="component" value="Unassembled WGS sequence"/>
</dbReference>
<feature type="transmembrane region" description="Helical" evidence="10">
    <location>
        <begin position="69"/>
        <end position="89"/>
    </location>
</feature>
<evidence type="ECO:0000256" key="10">
    <source>
        <dbReference type="SAM" id="Phobius"/>
    </source>
</evidence>
<keyword evidence="3" id="KW-1003">Cell membrane</keyword>
<evidence type="ECO:0000256" key="2">
    <source>
        <dbReference type="ARBA" id="ARBA00022448"/>
    </source>
</evidence>
<evidence type="ECO:0000256" key="8">
    <source>
        <dbReference type="ARBA" id="ARBA00023136"/>
    </source>
</evidence>
<keyword evidence="5 10" id="KW-0812">Transmembrane</keyword>
<dbReference type="GO" id="GO:0042941">
    <property type="term" value="P:D-alanine transmembrane transport"/>
    <property type="evidence" value="ECO:0007669"/>
    <property type="project" value="TreeGrafter"/>
</dbReference>
<dbReference type="RefSeq" id="WP_245762267.1">
    <property type="nucleotide sequence ID" value="NZ_FOSQ01000014.1"/>
</dbReference>
<gene>
    <name evidence="11" type="ORF">SAMN02745775_114123</name>
</gene>
<feature type="transmembrane region" description="Helical" evidence="10">
    <location>
        <begin position="232"/>
        <end position="251"/>
    </location>
</feature>
<feature type="transmembrane region" description="Helical" evidence="10">
    <location>
        <begin position="12"/>
        <end position="33"/>
    </location>
</feature>
<reference evidence="11 12" key="1">
    <citation type="submission" date="2016-10" db="EMBL/GenBank/DDBJ databases">
        <authorList>
            <person name="de Groot N.N."/>
        </authorList>
    </citation>
    <scope>NUCLEOTIDE SEQUENCE [LARGE SCALE GENOMIC DNA]</scope>
    <source>
        <strain evidence="11 12">DSM 19981</strain>
    </source>
</reference>
<keyword evidence="8 10" id="KW-0472">Membrane</keyword>
<evidence type="ECO:0000256" key="9">
    <source>
        <dbReference type="ARBA" id="ARBA00037998"/>
    </source>
</evidence>
<dbReference type="InterPro" id="IPR001851">
    <property type="entry name" value="ABC_transp_permease"/>
</dbReference>
<dbReference type="EMBL" id="FOSQ01000014">
    <property type="protein sequence ID" value="SFL01651.1"/>
    <property type="molecule type" value="Genomic_DNA"/>
</dbReference>
<proteinExistence type="inferred from homology"/>
<dbReference type="CDD" id="cd06582">
    <property type="entry name" value="TM_PBP1_LivH_like"/>
    <property type="match status" value="1"/>
</dbReference>
<feature type="transmembrane region" description="Helical" evidence="10">
    <location>
        <begin position="139"/>
        <end position="159"/>
    </location>
</feature>
<name>A0A1I4EBU7_9PROT</name>
<keyword evidence="2" id="KW-0813">Transport</keyword>
<dbReference type="PANTHER" id="PTHR11795">
    <property type="entry name" value="BRANCHED-CHAIN AMINO ACID TRANSPORT SYSTEM PERMEASE PROTEIN LIVH"/>
    <property type="match status" value="1"/>
</dbReference>
<dbReference type="GO" id="GO:0015192">
    <property type="term" value="F:L-phenylalanine transmembrane transporter activity"/>
    <property type="evidence" value="ECO:0007669"/>
    <property type="project" value="TreeGrafter"/>
</dbReference>
<organism evidence="11 12">
    <name type="scientific">Falsiroseomonas stagni DSM 19981</name>
    <dbReference type="NCBI Taxonomy" id="1123062"/>
    <lineage>
        <taxon>Bacteria</taxon>
        <taxon>Pseudomonadati</taxon>
        <taxon>Pseudomonadota</taxon>
        <taxon>Alphaproteobacteria</taxon>
        <taxon>Acetobacterales</taxon>
        <taxon>Roseomonadaceae</taxon>
        <taxon>Falsiroseomonas</taxon>
    </lineage>
</organism>
<dbReference type="PANTHER" id="PTHR11795:SF371">
    <property type="entry name" value="HIGH-AFFINITY BRANCHED-CHAIN AMINO ACID TRANSPORT SYSTEM PERMEASE PROTEIN LIVH"/>
    <property type="match status" value="1"/>
</dbReference>
<dbReference type="GO" id="GO:0015188">
    <property type="term" value="F:L-isoleucine transmembrane transporter activity"/>
    <property type="evidence" value="ECO:0007669"/>
    <property type="project" value="TreeGrafter"/>
</dbReference>
<dbReference type="GO" id="GO:0005304">
    <property type="term" value="F:L-valine transmembrane transporter activity"/>
    <property type="evidence" value="ECO:0007669"/>
    <property type="project" value="TreeGrafter"/>
</dbReference>
<dbReference type="GO" id="GO:0015190">
    <property type="term" value="F:L-leucine transmembrane transporter activity"/>
    <property type="evidence" value="ECO:0007669"/>
    <property type="project" value="TreeGrafter"/>
</dbReference>
<dbReference type="GO" id="GO:0005886">
    <property type="term" value="C:plasma membrane"/>
    <property type="evidence" value="ECO:0007669"/>
    <property type="project" value="UniProtKB-SubCell"/>
</dbReference>
<keyword evidence="12" id="KW-1185">Reference proteome</keyword>
<keyword evidence="6" id="KW-0029">Amino-acid transport</keyword>
<accession>A0A1I4EBU7</accession>
<keyword evidence="4" id="KW-0997">Cell inner membrane</keyword>
<dbReference type="Pfam" id="PF02653">
    <property type="entry name" value="BPD_transp_2"/>
    <property type="match status" value="1"/>
</dbReference>
<dbReference type="GO" id="GO:1903806">
    <property type="term" value="P:L-isoleucine import across plasma membrane"/>
    <property type="evidence" value="ECO:0007669"/>
    <property type="project" value="TreeGrafter"/>
</dbReference>
<evidence type="ECO:0000313" key="11">
    <source>
        <dbReference type="EMBL" id="SFL01651.1"/>
    </source>
</evidence>
<keyword evidence="7 10" id="KW-1133">Transmembrane helix</keyword>
<evidence type="ECO:0000256" key="3">
    <source>
        <dbReference type="ARBA" id="ARBA00022475"/>
    </source>
</evidence>
<sequence length="338" mass="35184">MSDAAGVRGMHPLVISAGVAAGCVAAIAGLAALPGGATLAQQVVSGLMLGGIYVAVAVAFTLTIGVLNFLNFTIPTMFMLTGMVAWGLARHGLPFTDAWHWALALPAGIAVAIVASLIVERFTFRYLKTRHGDATEHAIPLVSSLGFLLIFEHLVLIVLGSEAQSFPVRFRLDWQVGPLVVGLPQMASLLLSLGIVFWLSWLLARTRTGRALRSIAESPDTATLLGVEVTRIVPVVFLLSGLLCGVAGALFVVNYSDVSPFMGDHVGTKAIAAMVLGGLGSIWGAIAGGLLVGLMETLGIHFFGGDAAQVVVWTALLAAIVLRPQGLFGGTRIGKGKL</sequence>
<dbReference type="STRING" id="1123062.SAMN02745775_114123"/>
<feature type="transmembrane region" description="Helical" evidence="10">
    <location>
        <begin position="302"/>
        <end position="322"/>
    </location>
</feature>
<feature type="transmembrane region" description="Helical" evidence="10">
    <location>
        <begin position="39"/>
        <end position="62"/>
    </location>
</feature>
<dbReference type="AlphaFoldDB" id="A0A1I4EBU7"/>
<evidence type="ECO:0000256" key="6">
    <source>
        <dbReference type="ARBA" id="ARBA00022970"/>
    </source>
</evidence>
<evidence type="ECO:0000256" key="1">
    <source>
        <dbReference type="ARBA" id="ARBA00004651"/>
    </source>
</evidence>